<comment type="caution">
    <text evidence="7">The sequence shown here is derived from an EMBL/GenBank/DDBJ whole genome shotgun (WGS) entry which is preliminary data.</text>
</comment>
<evidence type="ECO:0000256" key="4">
    <source>
        <dbReference type="ARBA" id="ARBA00023136"/>
    </source>
</evidence>
<feature type="transmembrane region" description="Helical" evidence="5">
    <location>
        <begin position="49"/>
        <end position="67"/>
    </location>
</feature>
<sequence>MRWDVVGWVAAALLLFAAEALAPGAFMLWMGIAATAVFVAVLLLPDTSLLLQVFAFVALSFVSIYIYRTWFRSIDRDSDRPLLNRRADQLVGRVIVLDHAIVDGKARIKIDDTFWAISGPDLPIGSQVQIVALDLDGTTLKVQLA</sequence>
<proteinExistence type="predicted"/>
<dbReference type="PANTHER" id="PTHR33507">
    <property type="entry name" value="INNER MEMBRANE PROTEIN YBBJ"/>
    <property type="match status" value="1"/>
</dbReference>
<feature type="domain" description="NfeD-like C-terminal" evidence="6">
    <location>
        <begin position="87"/>
        <end position="142"/>
    </location>
</feature>
<dbReference type="Proteomes" id="UP000020406">
    <property type="component" value="Unassembled WGS sequence"/>
</dbReference>
<reference evidence="8" key="2">
    <citation type="submission" date="2021-11" db="EMBL/GenBank/DDBJ databases">
        <title>Genome sequence of Xylella taiwanensis PLS432.</title>
        <authorList>
            <person name="Weng L.-W."/>
            <person name="Su C.-C."/>
            <person name="Tsai C.-W."/>
            <person name="Kuo C.-H."/>
        </authorList>
    </citation>
    <scope>NUCLEOTIDE SEQUENCE</scope>
    <source>
        <strain evidence="8">PLS432</strain>
    </source>
</reference>
<dbReference type="InterPro" id="IPR002810">
    <property type="entry name" value="NfeD-like_C"/>
</dbReference>
<protein>
    <submittedName>
        <fullName evidence="7">Membrane protein</fullName>
    </submittedName>
    <submittedName>
        <fullName evidence="8">NfeD family protein</fullName>
    </submittedName>
</protein>
<dbReference type="Pfam" id="PF01957">
    <property type="entry name" value="NfeD"/>
    <property type="match status" value="1"/>
</dbReference>
<evidence type="ECO:0000313" key="8">
    <source>
        <dbReference type="EMBL" id="MCD8472949.1"/>
    </source>
</evidence>
<evidence type="ECO:0000313" key="10">
    <source>
        <dbReference type="Proteomes" id="UP001430701"/>
    </source>
</evidence>
<keyword evidence="2 5" id="KW-0812">Transmembrane</keyword>
<evidence type="ECO:0000313" key="9">
    <source>
        <dbReference type="Proteomes" id="UP000020406"/>
    </source>
</evidence>
<dbReference type="InterPro" id="IPR052165">
    <property type="entry name" value="Membrane_assoc_protease"/>
</dbReference>
<dbReference type="KEGG" id="xtw:AB672_00845"/>
<dbReference type="PANTHER" id="PTHR33507:SF3">
    <property type="entry name" value="INNER MEMBRANE PROTEIN YBBJ"/>
    <property type="match status" value="1"/>
</dbReference>
<dbReference type="STRING" id="1444770.AF72_05995"/>
<evidence type="ECO:0000256" key="1">
    <source>
        <dbReference type="ARBA" id="ARBA00004141"/>
    </source>
</evidence>
<dbReference type="Gene3D" id="2.40.50.140">
    <property type="entry name" value="Nucleic acid-binding proteins"/>
    <property type="match status" value="1"/>
</dbReference>
<comment type="subcellular location">
    <subcellularLocation>
        <location evidence="1">Membrane</location>
        <topology evidence="1">Multi-pass membrane protein</topology>
    </subcellularLocation>
</comment>
<dbReference type="RefSeq" id="WP_038271033.1">
    <property type="nucleotide sequence ID" value="NZ_CP053627.1"/>
</dbReference>
<reference evidence="7 9" key="1">
    <citation type="journal article" date="2014" name="Genome Announc.">
        <title>Draft Genome Sequence of Xylella fastidiosa Pear Leaf Scorch Strain in Taiwan.</title>
        <authorList>
            <person name="Su C.C."/>
            <person name="Deng W.L."/>
            <person name="Jan F.J."/>
            <person name="Chang C.J."/>
            <person name="Huang H."/>
            <person name="Chen J."/>
        </authorList>
    </citation>
    <scope>NUCLEOTIDE SEQUENCE [LARGE SCALE GENOMIC DNA]</scope>
    <source>
        <strain evidence="7 9">PLS229</strain>
    </source>
</reference>
<keyword evidence="10" id="KW-1185">Reference proteome</keyword>
<dbReference type="OrthoDB" id="9810336at2"/>
<dbReference type="AlphaFoldDB" id="Z9JKI4"/>
<evidence type="ECO:0000313" key="7">
    <source>
        <dbReference type="EMBL" id="EWS78267.1"/>
    </source>
</evidence>
<evidence type="ECO:0000256" key="3">
    <source>
        <dbReference type="ARBA" id="ARBA00022989"/>
    </source>
</evidence>
<keyword evidence="4 5" id="KW-0472">Membrane</keyword>
<evidence type="ECO:0000259" key="6">
    <source>
        <dbReference type="Pfam" id="PF01957"/>
    </source>
</evidence>
<dbReference type="Proteomes" id="UP001430701">
    <property type="component" value="Unassembled WGS sequence"/>
</dbReference>
<dbReference type="EMBL" id="JDSQ01000008">
    <property type="protein sequence ID" value="EWS78267.1"/>
    <property type="molecule type" value="Genomic_DNA"/>
</dbReference>
<dbReference type="eggNOG" id="COG1585">
    <property type="taxonomic scope" value="Bacteria"/>
</dbReference>
<gene>
    <name evidence="7" type="ORF">AF72_05995</name>
    <name evidence="8" type="ORF">LPH55_05600</name>
</gene>
<dbReference type="InterPro" id="IPR012340">
    <property type="entry name" value="NA-bd_OB-fold"/>
</dbReference>
<dbReference type="EMBL" id="JAJPPU010000002">
    <property type="protein sequence ID" value="MCD8472949.1"/>
    <property type="molecule type" value="Genomic_DNA"/>
</dbReference>
<dbReference type="GO" id="GO:0005886">
    <property type="term" value="C:plasma membrane"/>
    <property type="evidence" value="ECO:0007669"/>
    <property type="project" value="TreeGrafter"/>
</dbReference>
<name>Z9JKI4_9GAMM</name>
<accession>Z9JKI4</accession>
<dbReference type="GeneID" id="68899822"/>
<evidence type="ECO:0000256" key="2">
    <source>
        <dbReference type="ARBA" id="ARBA00022692"/>
    </source>
</evidence>
<keyword evidence="3 5" id="KW-1133">Transmembrane helix</keyword>
<dbReference type="PATRIC" id="fig|1444770.3.peg.1426"/>
<evidence type="ECO:0000256" key="5">
    <source>
        <dbReference type="SAM" id="Phobius"/>
    </source>
</evidence>
<organism evidence="7 9">
    <name type="scientific">Xylella taiwanensis</name>
    <dbReference type="NCBI Taxonomy" id="1444770"/>
    <lineage>
        <taxon>Bacteria</taxon>
        <taxon>Pseudomonadati</taxon>
        <taxon>Pseudomonadota</taxon>
        <taxon>Gammaproteobacteria</taxon>
        <taxon>Lysobacterales</taxon>
        <taxon>Lysobacteraceae</taxon>
        <taxon>Xylella</taxon>
    </lineage>
</organism>